<comment type="caution">
    <text evidence="1">The sequence shown here is derived from an EMBL/GenBank/DDBJ whole genome shotgun (WGS) entry which is preliminary data.</text>
</comment>
<reference evidence="1 2" key="1">
    <citation type="submission" date="2022-05" db="EMBL/GenBank/DDBJ databases">
        <authorList>
            <consortium name="Genoscope - CEA"/>
            <person name="William W."/>
        </authorList>
    </citation>
    <scope>NUCLEOTIDE SEQUENCE [LARGE SCALE GENOMIC DNA]</scope>
</reference>
<dbReference type="InterPro" id="IPR009057">
    <property type="entry name" value="Homeodomain-like_sf"/>
</dbReference>
<dbReference type="SUPFAM" id="SSF46689">
    <property type="entry name" value="Homeodomain-like"/>
    <property type="match status" value="1"/>
</dbReference>
<proteinExistence type="predicted"/>
<accession>A0ABN8RKA9</accession>
<gene>
    <name evidence="1" type="ORF">PEVE_00011667</name>
</gene>
<dbReference type="EMBL" id="CALNXI010001848">
    <property type="protein sequence ID" value="CAH3178275.1"/>
    <property type="molecule type" value="Genomic_DNA"/>
</dbReference>
<evidence type="ECO:0008006" key="3">
    <source>
        <dbReference type="Google" id="ProtNLM"/>
    </source>
</evidence>
<protein>
    <recommendedName>
        <fullName evidence="3">Homeobox domain-containing protein</fullName>
    </recommendedName>
</protein>
<dbReference type="Gene3D" id="1.10.10.60">
    <property type="entry name" value="Homeodomain-like"/>
    <property type="match status" value="1"/>
</dbReference>
<name>A0ABN8RKA9_9CNID</name>
<dbReference type="Proteomes" id="UP001159427">
    <property type="component" value="Unassembled WGS sequence"/>
</dbReference>
<sequence>MTKRNRISDNQRKILDDFYWKGMVGTGAMYKEMVQKAAADTGLTKAQLEKWIGNQKRKRSQERLNAESDVTLKRVKAARGPHSHNLFCAEFFETGEEKTKIHLFT</sequence>
<evidence type="ECO:0000313" key="1">
    <source>
        <dbReference type="EMBL" id="CAH3178275.1"/>
    </source>
</evidence>
<feature type="non-terminal residue" evidence="1">
    <location>
        <position position="105"/>
    </location>
</feature>
<evidence type="ECO:0000313" key="2">
    <source>
        <dbReference type="Proteomes" id="UP001159427"/>
    </source>
</evidence>
<keyword evidence="2" id="KW-1185">Reference proteome</keyword>
<organism evidence="1 2">
    <name type="scientific">Porites evermanni</name>
    <dbReference type="NCBI Taxonomy" id="104178"/>
    <lineage>
        <taxon>Eukaryota</taxon>
        <taxon>Metazoa</taxon>
        <taxon>Cnidaria</taxon>
        <taxon>Anthozoa</taxon>
        <taxon>Hexacorallia</taxon>
        <taxon>Scleractinia</taxon>
        <taxon>Fungiina</taxon>
        <taxon>Poritidae</taxon>
        <taxon>Porites</taxon>
    </lineage>
</organism>